<dbReference type="EMBL" id="OE844851">
    <property type="protein sequence ID" value="CAD7606348.1"/>
    <property type="molecule type" value="Genomic_DNA"/>
</dbReference>
<dbReference type="SUPFAM" id="SSF52540">
    <property type="entry name" value="P-loop containing nucleoside triphosphate hydrolases"/>
    <property type="match status" value="1"/>
</dbReference>
<feature type="region of interest" description="Disordered" evidence="1">
    <location>
        <begin position="69"/>
        <end position="107"/>
    </location>
</feature>
<protein>
    <recommendedName>
        <fullName evidence="2">Parvovirus non-structural protein 1 helicase domain-containing protein</fullName>
    </recommendedName>
</protein>
<dbReference type="InterPro" id="IPR027417">
    <property type="entry name" value="P-loop_NTPase"/>
</dbReference>
<accession>A0A7R9K8D4</accession>
<evidence type="ECO:0000256" key="1">
    <source>
        <dbReference type="SAM" id="MobiDB-lite"/>
    </source>
</evidence>
<dbReference type="GO" id="GO:0019079">
    <property type="term" value="P:viral genome replication"/>
    <property type="evidence" value="ECO:0007669"/>
    <property type="project" value="InterPro"/>
</dbReference>
<feature type="domain" description="Parvovirus non-structural protein 1 helicase" evidence="2">
    <location>
        <begin position="287"/>
        <end position="360"/>
    </location>
</feature>
<sequence length="406" mass="45560">MDTPGIACSQESIPHETNQQPYTSSIPKIKETPQCDSTKRKKLGKQSVYDQCLEIEKAKLKIFAESDKLKEDSNDEDTNPGLPSIDTALPQTPTNKKPGSSGKGRGLLKKIGRDDCHLDKEAANTADLLLFMDKLFDSVHGNRIHASNGKMLCCAVSGRDDCHLDKEAANTADLLLFMDKLFDSVHGNRIHASNGKMLCCAVSGTSPHLDLWNEAITVLNSFSYIDGNGKKSIPASVKNWVKTLRGLNTGPIPNDDVIKARAYTPTALRYPSILFSRTCVMASKRLAIMNKRNNFSLQEATGKRILLWNEPKYESAYTDTLKWLTGGDSLSVRVKQKKDSHVYKTPLIVPTNNRIGFMYEEAFRDRIKNYTWKAAPFLKEYDKKPNPLVAFEVLVYWKIIEREIVQ</sequence>
<reference evidence="3" key="1">
    <citation type="submission" date="2020-11" db="EMBL/GenBank/DDBJ databases">
        <authorList>
            <person name="Tran Van P."/>
        </authorList>
    </citation>
    <scope>NUCLEOTIDE SEQUENCE</scope>
</reference>
<organism evidence="3">
    <name type="scientific">Timema genevievae</name>
    <name type="common">Walking stick</name>
    <dbReference type="NCBI Taxonomy" id="629358"/>
    <lineage>
        <taxon>Eukaryota</taxon>
        <taxon>Metazoa</taxon>
        <taxon>Ecdysozoa</taxon>
        <taxon>Arthropoda</taxon>
        <taxon>Hexapoda</taxon>
        <taxon>Insecta</taxon>
        <taxon>Pterygota</taxon>
        <taxon>Neoptera</taxon>
        <taxon>Polyneoptera</taxon>
        <taxon>Phasmatodea</taxon>
        <taxon>Timematodea</taxon>
        <taxon>Timematoidea</taxon>
        <taxon>Timematidae</taxon>
        <taxon>Timema</taxon>
    </lineage>
</organism>
<dbReference type="InterPro" id="IPR001257">
    <property type="entry name" value="Parvovirus_NS1_helicase"/>
</dbReference>
<evidence type="ECO:0000313" key="3">
    <source>
        <dbReference type="EMBL" id="CAD7606348.1"/>
    </source>
</evidence>
<feature type="region of interest" description="Disordered" evidence="1">
    <location>
        <begin position="1"/>
        <end position="46"/>
    </location>
</feature>
<proteinExistence type="predicted"/>
<gene>
    <name evidence="3" type="ORF">TGEB3V08_LOCUS9806</name>
</gene>
<name>A0A7R9K8D4_TIMGE</name>
<evidence type="ECO:0000259" key="2">
    <source>
        <dbReference type="Pfam" id="PF01057"/>
    </source>
</evidence>
<dbReference type="Pfam" id="PF01057">
    <property type="entry name" value="Parvo_NS1"/>
    <property type="match status" value="1"/>
</dbReference>
<dbReference type="Gene3D" id="3.40.50.300">
    <property type="entry name" value="P-loop containing nucleotide triphosphate hydrolases"/>
    <property type="match status" value="1"/>
</dbReference>
<dbReference type="AlphaFoldDB" id="A0A7R9K8D4"/>
<feature type="compositionally biased region" description="Polar residues" evidence="1">
    <location>
        <begin position="9"/>
        <end position="26"/>
    </location>
</feature>